<feature type="region of interest" description="Disordered" evidence="1">
    <location>
        <begin position="1"/>
        <end position="46"/>
    </location>
</feature>
<organism evidence="2">
    <name type="scientific">uncultured Frankineae bacterium</name>
    <dbReference type="NCBI Taxonomy" id="437475"/>
    <lineage>
        <taxon>Bacteria</taxon>
        <taxon>Bacillati</taxon>
        <taxon>Actinomycetota</taxon>
        <taxon>Actinomycetes</taxon>
        <taxon>Frankiales</taxon>
        <taxon>environmental samples</taxon>
    </lineage>
</organism>
<name>A0A6J4L3Q2_9ACTN</name>
<feature type="compositionally biased region" description="Basic and acidic residues" evidence="1">
    <location>
        <begin position="1"/>
        <end position="10"/>
    </location>
</feature>
<evidence type="ECO:0000313" key="2">
    <source>
        <dbReference type="EMBL" id="CAA9321482.1"/>
    </source>
</evidence>
<protein>
    <submittedName>
        <fullName evidence="2">Uncharacterized protein</fullName>
    </submittedName>
</protein>
<accession>A0A6J4L3Q2</accession>
<dbReference type="AlphaFoldDB" id="A0A6J4L3Q2"/>
<evidence type="ECO:0000256" key="1">
    <source>
        <dbReference type="SAM" id="MobiDB-lite"/>
    </source>
</evidence>
<sequence>SPAHRAERRPGGAGHRLPAASVGVGDRSAQGRGERAGPAPPARPAL</sequence>
<dbReference type="EMBL" id="CADCUE010000064">
    <property type="protein sequence ID" value="CAA9321482.1"/>
    <property type="molecule type" value="Genomic_DNA"/>
</dbReference>
<feature type="non-terminal residue" evidence="2">
    <location>
        <position position="46"/>
    </location>
</feature>
<feature type="non-terminal residue" evidence="2">
    <location>
        <position position="1"/>
    </location>
</feature>
<proteinExistence type="predicted"/>
<reference evidence="2" key="1">
    <citation type="submission" date="2020-02" db="EMBL/GenBank/DDBJ databases">
        <authorList>
            <person name="Meier V. D."/>
        </authorList>
    </citation>
    <scope>NUCLEOTIDE SEQUENCE</scope>
    <source>
        <strain evidence="2">AVDCRST_MAG16</strain>
    </source>
</reference>
<gene>
    <name evidence="2" type="ORF">AVDCRST_MAG16-823</name>
</gene>